<sequence>MIDDFLAEHAAANKALRQHLHRHPELGFEETLTSQLVADKLREWGYAVDVGLAKTGVVGTLTVGDGDKVLGIRADMDALPILEQTDVAYKSQHQHVMHACGHDGHTTALLAAAQYLAASKNFNGTLRVIFQPAEEYLYGGKVMVDDGLFERFPCDLLYGFHNMPGLKAGEFYIKPGAFMASADTLEVTVHGVGGHGAYPHKTVDATLVAAHIVVALQSIVGRNVDPLQAAVVTVGSIHAGTAANIIAATAELKISVRALSNEVRAQVLARVNEVITLQAQSMGATAEVKHVNGCPVLMNDAAATDYILGVMRAQFGEAACHTDVLPSMASEDFAFMLEAHSKGCYFFIGNGDEADRHMVHHPQYDFNDDILLPAAKLWCALAEDYLR</sequence>
<dbReference type="SUPFAM" id="SSF53187">
    <property type="entry name" value="Zn-dependent exopeptidases"/>
    <property type="match status" value="1"/>
</dbReference>
<evidence type="ECO:0000256" key="1">
    <source>
        <dbReference type="ARBA" id="ARBA00022801"/>
    </source>
</evidence>
<evidence type="ECO:0000313" key="4">
    <source>
        <dbReference type="Proteomes" id="UP000832011"/>
    </source>
</evidence>
<keyword evidence="1" id="KW-0378">Hydrolase</keyword>
<dbReference type="EMBL" id="CP091511">
    <property type="protein sequence ID" value="UOO87918.1"/>
    <property type="molecule type" value="Genomic_DNA"/>
</dbReference>
<dbReference type="Gene3D" id="3.30.70.360">
    <property type="match status" value="1"/>
</dbReference>
<dbReference type="PANTHER" id="PTHR11014">
    <property type="entry name" value="PEPTIDASE M20 FAMILY MEMBER"/>
    <property type="match status" value="1"/>
</dbReference>
<keyword evidence="4" id="KW-1185">Reference proteome</keyword>
<evidence type="ECO:0000259" key="2">
    <source>
        <dbReference type="Pfam" id="PF07687"/>
    </source>
</evidence>
<feature type="domain" description="Peptidase M20 dimerisation" evidence="2">
    <location>
        <begin position="184"/>
        <end position="276"/>
    </location>
</feature>
<accession>A0ABY4E0T3</accession>
<dbReference type="Pfam" id="PF07687">
    <property type="entry name" value="M20_dimer"/>
    <property type="match status" value="1"/>
</dbReference>
<dbReference type="InterPro" id="IPR017439">
    <property type="entry name" value="Amidohydrolase"/>
</dbReference>
<evidence type="ECO:0000313" key="3">
    <source>
        <dbReference type="EMBL" id="UOO87918.1"/>
    </source>
</evidence>
<dbReference type="SUPFAM" id="SSF55031">
    <property type="entry name" value="Bacterial exopeptidase dimerisation domain"/>
    <property type="match status" value="1"/>
</dbReference>
<dbReference type="NCBIfam" id="TIGR01891">
    <property type="entry name" value="amidohydrolases"/>
    <property type="match status" value="1"/>
</dbReference>
<dbReference type="PANTHER" id="PTHR11014:SF63">
    <property type="entry name" value="METALLOPEPTIDASE, PUTATIVE (AFU_ORTHOLOGUE AFUA_6G09600)-RELATED"/>
    <property type="match status" value="1"/>
</dbReference>
<dbReference type="InterPro" id="IPR011650">
    <property type="entry name" value="Peptidase_M20_dimer"/>
</dbReference>
<dbReference type="InterPro" id="IPR002933">
    <property type="entry name" value="Peptidase_M20"/>
</dbReference>
<gene>
    <name evidence="3" type="ORF">LVJ82_10480</name>
</gene>
<organism evidence="3 4">
    <name type="scientific">Vitreoscilla massiliensis</name>
    <dbReference type="NCBI Taxonomy" id="1689272"/>
    <lineage>
        <taxon>Bacteria</taxon>
        <taxon>Pseudomonadati</taxon>
        <taxon>Pseudomonadota</taxon>
        <taxon>Betaproteobacteria</taxon>
        <taxon>Neisseriales</taxon>
        <taxon>Neisseriaceae</taxon>
        <taxon>Vitreoscilla</taxon>
    </lineage>
</organism>
<proteinExistence type="predicted"/>
<dbReference type="Proteomes" id="UP000832011">
    <property type="component" value="Chromosome"/>
</dbReference>
<protein>
    <submittedName>
        <fullName evidence="3">M20 family metallopeptidase</fullName>
    </submittedName>
</protein>
<dbReference type="CDD" id="cd05666">
    <property type="entry name" value="M20_Acy1-like"/>
    <property type="match status" value="1"/>
</dbReference>
<dbReference type="Gene3D" id="3.40.630.10">
    <property type="entry name" value="Zn peptidases"/>
    <property type="match status" value="1"/>
</dbReference>
<dbReference type="PIRSF" id="PIRSF005962">
    <property type="entry name" value="Pept_M20D_amidohydro"/>
    <property type="match status" value="1"/>
</dbReference>
<dbReference type="InterPro" id="IPR036264">
    <property type="entry name" value="Bact_exopeptidase_dim_dom"/>
</dbReference>
<dbReference type="RefSeq" id="WP_058356642.1">
    <property type="nucleotide sequence ID" value="NZ_CABKVG010000009.1"/>
</dbReference>
<reference evidence="3 4" key="1">
    <citation type="journal article" date="2022" name="Res Sq">
        <title>Evolution of multicellular longitudinally dividing oral cavity symbionts (Neisseriaceae).</title>
        <authorList>
            <person name="Nyongesa S."/>
            <person name="Weber P."/>
            <person name="Bernet E."/>
            <person name="Pullido F."/>
            <person name="Nieckarz M."/>
            <person name="Delaby M."/>
            <person name="Nieves C."/>
            <person name="Viehboeck T."/>
            <person name="Krause N."/>
            <person name="Rivera-Millot A."/>
            <person name="Nakamura A."/>
            <person name="Vischer N."/>
            <person name="VanNieuwenhze M."/>
            <person name="Brun Y."/>
            <person name="Cava F."/>
            <person name="Bulgheresi S."/>
            <person name="Veyrier F."/>
        </authorList>
    </citation>
    <scope>NUCLEOTIDE SEQUENCE [LARGE SCALE GENOMIC DNA]</scope>
    <source>
        <strain evidence="3 4">SN4</strain>
    </source>
</reference>
<name>A0ABY4E0T3_9NEIS</name>
<dbReference type="Pfam" id="PF01546">
    <property type="entry name" value="Peptidase_M20"/>
    <property type="match status" value="1"/>
</dbReference>